<keyword evidence="2" id="KW-1185">Reference proteome</keyword>
<accession>A0ACC0FED1</accession>
<evidence type="ECO:0000313" key="2">
    <source>
        <dbReference type="Proteomes" id="UP001060215"/>
    </source>
</evidence>
<keyword evidence="1" id="KW-0548">Nucleotidyltransferase</keyword>
<gene>
    <name evidence="1" type="ORF">LOK49_LG14G01245</name>
</gene>
<reference evidence="1 2" key="1">
    <citation type="journal article" date="2022" name="Plant J.">
        <title>Chromosome-level genome of Camellia lanceoleosa provides a valuable resource for understanding genome evolution and self-incompatibility.</title>
        <authorList>
            <person name="Gong W."/>
            <person name="Xiao S."/>
            <person name="Wang L."/>
            <person name="Liao Z."/>
            <person name="Chang Y."/>
            <person name="Mo W."/>
            <person name="Hu G."/>
            <person name="Li W."/>
            <person name="Zhao G."/>
            <person name="Zhu H."/>
            <person name="Hu X."/>
            <person name="Ji K."/>
            <person name="Xiang X."/>
            <person name="Song Q."/>
            <person name="Yuan D."/>
            <person name="Jin S."/>
            <person name="Zhang L."/>
        </authorList>
    </citation>
    <scope>NUCLEOTIDE SEQUENCE [LARGE SCALE GENOMIC DNA]</scope>
    <source>
        <strain evidence="1">SQ_2022a</strain>
    </source>
</reference>
<sequence length="217" mass="24247">MEGSVHVIEDRGRRVVQSTSRKSGDGLRNSTVGGSGHDGALKSVDRFSKKVADHPQCIDGNIHTDGFIKSLSGPELVRPNINLEVCFIDPKLKVYVLVVDKEESFKSMHAKKVAEGNWVCQFRRRLYDWEDSEMSAHALGGTLFRLHKSKILFPWREAQVLPVQWHAVWLGLFASIIAPFGGFFASGFKRAFKIKDFGDSIPGHGGMTDRMDCQDTL</sequence>
<keyword evidence="1" id="KW-0808">Transferase</keyword>
<evidence type="ECO:0000313" key="1">
    <source>
        <dbReference type="EMBL" id="KAI7986689.1"/>
    </source>
</evidence>
<proteinExistence type="predicted"/>
<dbReference type="Proteomes" id="UP001060215">
    <property type="component" value="Chromosome 15"/>
</dbReference>
<dbReference type="EMBL" id="CM045772">
    <property type="protein sequence ID" value="KAI7986689.1"/>
    <property type="molecule type" value="Genomic_DNA"/>
</dbReference>
<protein>
    <submittedName>
        <fullName evidence="1">Phosphatidate cytidylyltransferase 1</fullName>
    </submittedName>
</protein>
<name>A0ACC0FED1_9ERIC</name>
<organism evidence="1 2">
    <name type="scientific">Camellia lanceoleosa</name>
    <dbReference type="NCBI Taxonomy" id="1840588"/>
    <lineage>
        <taxon>Eukaryota</taxon>
        <taxon>Viridiplantae</taxon>
        <taxon>Streptophyta</taxon>
        <taxon>Embryophyta</taxon>
        <taxon>Tracheophyta</taxon>
        <taxon>Spermatophyta</taxon>
        <taxon>Magnoliopsida</taxon>
        <taxon>eudicotyledons</taxon>
        <taxon>Gunneridae</taxon>
        <taxon>Pentapetalae</taxon>
        <taxon>asterids</taxon>
        <taxon>Ericales</taxon>
        <taxon>Theaceae</taxon>
        <taxon>Camellia</taxon>
    </lineage>
</organism>
<comment type="caution">
    <text evidence="1">The sequence shown here is derived from an EMBL/GenBank/DDBJ whole genome shotgun (WGS) entry which is preliminary data.</text>
</comment>